<accession>A0A814FRM2</accession>
<dbReference type="Proteomes" id="UP000681722">
    <property type="component" value="Unassembled WGS sequence"/>
</dbReference>
<dbReference type="OrthoDB" id="10494987at2759"/>
<organism evidence="1 3">
    <name type="scientific">Didymodactylos carnosus</name>
    <dbReference type="NCBI Taxonomy" id="1234261"/>
    <lineage>
        <taxon>Eukaryota</taxon>
        <taxon>Metazoa</taxon>
        <taxon>Spiralia</taxon>
        <taxon>Gnathifera</taxon>
        <taxon>Rotifera</taxon>
        <taxon>Eurotatoria</taxon>
        <taxon>Bdelloidea</taxon>
        <taxon>Philodinida</taxon>
        <taxon>Philodinidae</taxon>
        <taxon>Didymodactylos</taxon>
    </lineage>
</organism>
<reference evidence="1" key="1">
    <citation type="submission" date="2021-02" db="EMBL/GenBank/DDBJ databases">
        <authorList>
            <person name="Nowell W R."/>
        </authorList>
    </citation>
    <scope>NUCLEOTIDE SEQUENCE</scope>
</reference>
<dbReference type="AlphaFoldDB" id="A0A814FRM2"/>
<dbReference type="SUPFAM" id="SSF56399">
    <property type="entry name" value="ADP-ribosylation"/>
    <property type="match status" value="1"/>
</dbReference>
<dbReference type="EMBL" id="CAJOBC010002926">
    <property type="protein sequence ID" value="CAF3758603.1"/>
    <property type="molecule type" value="Genomic_DNA"/>
</dbReference>
<comment type="caution">
    <text evidence="1">The sequence shown here is derived from an EMBL/GenBank/DDBJ whole genome shotgun (WGS) entry which is preliminary data.</text>
</comment>
<proteinExistence type="predicted"/>
<dbReference type="Proteomes" id="UP000663829">
    <property type="component" value="Unassembled WGS sequence"/>
</dbReference>
<dbReference type="Gene3D" id="3.90.176.10">
    <property type="entry name" value="Toxin ADP-ribosyltransferase, Chain A, domain 1"/>
    <property type="match status" value="1"/>
</dbReference>
<name>A0A814FRM2_9BILA</name>
<gene>
    <name evidence="1" type="ORF">GPM918_LOCUS13023</name>
    <name evidence="2" type="ORF">SRO942_LOCUS13022</name>
</gene>
<sequence>MKNFSLTPSDESAKSNSLSIPSSAQADSVYAAITTPVVAQTRRAHFFDRNRINLEAHQLIWCDANINDPVNQSESLITIGKLRKIVDYTKLFDNVNECLQYMEQTKDTNTFRVCSEQFVEKLASGTHELKNIKTIYIYYSKNEPHLEQWSSDYARGHRIHTNLQLLLQDITADVNTYLQQERDNIFSAAGRVNKSTVPFYATWWRSFILMLCRLPHSESCVAEFLEVLRRYYQDKDPELKTLDEFERDYTPERAIWWYTCDTFIYRLLNKALRQHNIQLMFLFGFYVKDMYKQLKNEHRNLRSRHSTDPLLKVYRGQMISVDEIKQIKEVDSPGITITSFTSTSLDRGLALVYLSTLTRPDDQLQSILFEIELDIRDQSLPFGNICHLSQFTSEDEIQYYSNTPRKTIVEEHLHREENMTLISNT</sequence>
<keyword evidence="3" id="KW-1185">Reference proteome</keyword>
<dbReference type="EMBL" id="CAJNOQ010002927">
    <property type="protein sequence ID" value="CAF0986358.1"/>
    <property type="molecule type" value="Genomic_DNA"/>
</dbReference>
<evidence type="ECO:0000313" key="2">
    <source>
        <dbReference type="EMBL" id="CAF3758603.1"/>
    </source>
</evidence>
<evidence type="ECO:0000313" key="1">
    <source>
        <dbReference type="EMBL" id="CAF0986358.1"/>
    </source>
</evidence>
<protein>
    <recommendedName>
        <fullName evidence="4">Mono(ADP-ribosyl)transferase</fullName>
    </recommendedName>
</protein>
<evidence type="ECO:0000313" key="3">
    <source>
        <dbReference type="Proteomes" id="UP000663829"/>
    </source>
</evidence>
<evidence type="ECO:0008006" key="4">
    <source>
        <dbReference type="Google" id="ProtNLM"/>
    </source>
</evidence>